<dbReference type="Pfam" id="PF04724">
    <property type="entry name" value="Glyco_transf_17"/>
    <property type="match status" value="1"/>
</dbReference>
<evidence type="ECO:0000313" key="4">
    <source>
        <dbReference type="Proteomes" id="UP000323011"/>
    </source>
</evidence>
<dbReference type="GO" id="GO:0003830">
    <property type="term" value="F:beta-1,4-mannosylglycoprotein 4-beta-N-acetylglucosaminyltransferase activity"/>
    <property type="evidence" value="ECO:0007669"/>
    <property type="project" value="InterPro"/>
</dbReference>
<accession>A0A5A8CA06</accession>
<evidence type="ECO:0000256" key="2">
    <source>
        <dbReference type="SAM" id="Phobius"/>
    </source>
</evidence>
<comment type="caution">
    <text evidence="3">The sequence shown here is derived from an EMBL/GenBank/DDBJ whole genome shotgun (WGS) entry which is preliminary data.</text>
</comment>
<dbReference type="InterPro" id="IPR006813">
    <property type="entry name" value="Glyco_trans_17"/>
</dbReference>
<protein>
    <submittedName>
        <fullName evidence="3">Uncharacterized protein</fullName>
    </submittedName>
</protein>
<proteinExistence type="predicted"/>
<keyword evidence="2" id="KW-0812">Transmembrane</keyword>
<dbReference type="PANTHER" id="PTHR12224">
    <property type="entry name" value="BETA-1,4-MANNOSYL-GLYCOPROTEIN BETA-1,4-N-ACETYLGLUCOSAMINYL-TRANSFERASE"/>
    <property type="match status" value="1"/>
</dbReference>
<evidence type="ECO:0000313" key="3">
    <source>
        <dbReference type="EMBL" id="KAA0149314.1"/>
    </source>
</evidence>
<reference evidence="3 4" key="1">
    <citation type="submission" date="2019-07" db="EMBL/GenBank/DDBJ databases">
        <title>Genomes of Cafeteria roenbergensis.</title>
        <authorList>
            <person name="Fischer M.G."/>
            <person name="Hackl T."/>
            <person name="Roman M."/>
        </authorList>
    </citation>
    <scope>NUCLEOTIDE SEQUENCE [LARGE SCALE GENOMIC DNA]</scope>
    <source>
        <strain evidence="3 4">BVI</strain>
    </source>
</reference>
<dbReference type="AlphaFoldDB" id="A0A5A8CA06"/>
<dbReference type="EMBL" id="VLTN01000044">
    <property type="protein sequence ID" value="KAA0149314.1"/>
    <property type="molecule type" value="Genomic_DNA"/>
</dbReference>
<keyword evidence="2" id="KW-1133">Transmembrane helix</keyword>
<dbReference type="PANTHER" id="PTHR12224:SF0">
    <property type="entry name" value="BETA-1,4-MANNOSYL-GLYCOPROTEIN 4-BETA-N-ACETYLGLUCOSAMINYLTRANSFERASE"/>
    <property type="match status" value="1"/>
</dbReference>
<keyword evidence="4" id="KW-1185">Reference proteome</keyword>
<feature type="transmembrane region" description="Helical" evidence="2">
    <location>
        <begin position="54"/>
        <end position="77"/>
    </location>
</feature>
<dbReference type="GO" id="GO:0006044">
    <property type="term" value="P:N-acetylglucosamine metabolic process"/>
    <property type="evidence" value="ECO:0007669"/>
    <property type="project" value="TreeGrafter"/>
</dbReference>
<evidence type="ECO:0000256" key="1">
    <source>
        <dbReference type="SAM" id="MobiDB-lite"/>
    </source>
</evidence>
<dbReference type="GO" id="GO:0016020">
    <property type="term" value="C:membrane"/>
    <property type="evidence" value="ECO:0007669"/>
    <property type="project" value="InterPro"/>
</dbReference>
<sequence length="404" mass="42780">MVETRHRRNGGNEPPDAAQARPPTGGNGTDPMHRTPRMRCSWWGARSHASLRRAGVATCACTAAVVAVACLSALGVLGQGPRSAALDVVHGAAGYTRPLWDAEGWAREEAGWDRIRLLGEAAGCRAHGWAPLPPAPAAAGGDALAGAGAGVAAPAGSGSGSASTRRVVDAFLFQDEFALLRLRMLQLASRGQADTAFGVLPGEGNRSSPVTMVAVEADTTFTLVPKRLLLAEAVRAALEAGVGPLAGWVDRSTHPRGVVKHAAVTVWPGWTGRLQEWWGHSRRSDILLGAAGWHCSWCFRRVAQAVNKALTYSHSDRAHRPDHTDPAAMQRRMCSGADPFDQVPEVYTLAALADATISSASEARDATDVPVLVARQPWAVPWLLPGRCEREDAPPGWRGDSRAN</sequence>
<organism evidence="3 4">
    <name type="scientific">Cafeteria roenbergensis</name>
    <name type="common">Marine flagellate</name>
    <dbReference type="NCBI Taxonomy" id="33653"/>
    <lineage>
        <taxon>Eukaryota</taxon>
        <taxon>Sar</taxon>
        <taxon>Stramenopiles</taxon>
        <taxon>Bigyra</taxon>
        <taxon>Opalozoa</taxon>
        <taxon>Bicosoecida</taxon>
        <taxon>Cafeteriaceae</taxon>
        <taxon>Cafeteria</taxon>
    </lineage>
</organism>
<dbReference type="Proteomes" id="UP000323011">
    <property type="component" value="Unassembled WGS sequence"/>
</dbReference>
<name>A0A5A8CA06_CAFRO</name>
<keyword evidence="2" id="KW-0472">Membrane</keyword>
<feature type="region of interest" description="Disordered" evidence="1">
    <location>
        <begin position="1"/>
        <end position="35"/>
    </location>
</feature>
<gene>
    <name evidence="3" type="ORF">FNF29_06019</name>
</gene>